<comment type="subunit">
    <text evidence="8">Component of the ADA2A-containing complex (ATAC), composed of KAT14, KAT2A, TADA2L, TADA3L, ZZ3, MBIP, WDR5, YEATS2, SGF29 and DR1.</text>
</comment>
<evidence type="ECO:0000313" key="14">
    <source>
        <dbReference type="Ensembl" id="ENSOSIP00000001945.1"/>
    </source>
</evidence>
<feature type="region of interest" description="Disordered" evidence="12">
    <location>
        <begin position="116"/>
        <end position="182"/>
    </location>
</feature>
<protein>
    <recommendedName>
        <fullName evidence="9">YEATS domain-containing protein 2</fullName>
    </recommendedName>
</protein>
<keyword evidence="6 10" id="KW-0539">Nucleus</keyword>
<evidence type="ECO:0000256" key="4">
    <source>
        <dbReference type="ARBA" id="ARBA00022843"/>
    </source>
</evidence>
<dbReference type="InterPro" id="IPR055127">
    <property type="entry name" value="YEATS2_3HBD"/>
</dbReference>
<keyword evidence="15" id="KW-1185">Reference proteome</keyword>
<evidence type="ECO:0000313" key="15">
    <source>
        <dbReference type="Proteomes" id="UP000694383"/>
    </source>
</evidence>
<feature type="domain" description="YEATS" evidence="13">
    <location>
        <begin position="198"/>
        <end position="343"/>
    </location>
</feature>
<feature type="compositionally biased region" description="Basic and acidic residues" evidence="12">
    <location>
        <begin position="149"/>
        <end position="164"/>
    </location>
</feature>
<keyword evidence="4" id="KW-0832">Ubl conjugation</keyword>
<dbReference type="PROSITE" id="PS51037">
    <property type="entry name" value="YEATS"/>
    <property type="match status" value="1"/>
</dbReference>
<evidence type="ECO:0000256" key="6">
    <source>
        <dbReference type="ARBA" id="ARBA00023242"/>
    </source>
</evidence>
<feature type="compositionally biased region" description="Polar residues" evidence="12">
    <location>
        <begin position="120"/>
        <end position="133"/>
    </location>
</feature>
<comment type="subcellular location">
    <subcellularLocation>
        <location evidence="1 10">Nucleus</location>
    </subcellularLocation>
</comment>
<evidence type="ECO:0000256" key="9">
    <source>
        <dbReference type="ARBA" id="ARBA00068329"/>
    </source>
</evidence>
<dbReference type="InterPro" id="IPR038704">
    <property type="entry name" value="YEAST_sf"/>
</dbReference>
<comment type="function">
    <text evidence="7">Chromatin reader component of the ATAC complex, a complex with histone acetyltransferase activity on histones H3 and H4. YEATS2 specifically recognizes and binds histone H3 crotonylated at 'Lys-27' (H3K27cr). Crotonylation marks active promoters and enhancers and confers resistance to transcriptional repressors.</text>
</comment>
<evidence type="ECO:0000259" key="13">
    <source>
        <dbReference type="PROSITE" id="PS51037"/>
    </source>
</evidence>
<dbReference type="PANTHER" id="PTHR23195">
    <property type="entry name" value="YEATS DOMAIN"/>
    <property type="match status" value="1"/>
</dbReference>
<evidence type="ECO:0000256" key="10">
    <source>
        <dbReference type="PROSITE-ProRule" id="PRU00376"/>
    </source>
</evidence>
<dbReference type="InterPro" id="IPR055129">
    <property type="entry name" value="YEATS_dom"/>
</dbReference>
<dbReference type="CDD" id="cd16907">
    <property type="entry name" value="YEATS_YEATS2_like"/>
    <property type="match status" value="1"/>
</dbReference>
<dbReference type="FunFam" id="2.60.40.1970:FF:000001">
    <property type="entry name" value="YEATS domain containing 2"/>
    <property type="match status" value="1"/>
</dbReference>
<evidence type="ECO:0000256" key="7">
    <source>
        <dbReference type="ARBA" id="ARBA00060245"/>
    </source>
</evidence>
<feature type="compositionally biased region" description="Low complexity" evidence="12">
    <location>
        <begin position="134"/>
        <end position="146"/>
    </location>
</feature>
<dbReference type="Ensembl" id="ENSOSIT00000002069.1">
    <property type="protein sequence ID" value="ENSOSIP00000001945.1"/>
    <property type="gene ID" value="ENSOSIG00000001049.1"/>
</dbReference>
<evidence type="ECO:0000256" key="2">
    <source>
        <dbReference type="ARBA" id="ARBA00022499"/>
    </source>
</evidence>
<evidence type="ECO:0000256" key="3">
    <source>
        <dbReference type="ARBA" id="ARBA00022553"/>
    </source>
</evidence>
<reference evidence="14" key="1">
    <citation type="submission" date="2025-08" db="UniProtKB">
        <authorList>
            <consortium name="Ensembl"/>
        </authorList>
    </citation>
    <scope>IDENTIFICATION</scope>
</reference>
<feature type="region of interest" description="Disordered" evidence="12">
    <location>
        <begin position="452"/>
        <end position="481"/>
    </location>
</feature>
<evidence type="ECO:0000256" key="8">
    <source>
        <dbReference type="ARBA" id="ARBA00065122"/>
    </source>
</evidence>
<feature type="compositionally biased region" description="Basic and acidic residues" evidence="12">
    <location>
        <begin position="1"/>
        <end position="10"/>
    </location>
</feature>
<feature type="coiled-coil region" evidence="11">
    <location>
        <begin position="47"/>
        <end position="74"/>
    </location>
</feature>
<accession>A0A8C7WQR9</accession>
<evidence type="ECO:0000256" key="5">
    <source>
        <dbReference type="ARBA" id="ARBA00023054"/>
    </source>
</evidence>
<dbReference type="Pfam" id="PF22951">
    <property type="entry name" value="3HBD"/>
    <property type="match status" value="1"/>
</dbReference>
<dbReference type="Gene3D" id="2.60.40.1970">
    <property type="entry name" value="YEATS domain"/>
    <property type="match status" value="1"/>
</dbReference>
<evidence type="ECO:0000256" key="12">
    <source>
        <dbReference type="SAM" id="MobiDB-lite"/>
    </source>
</evidence>
<dbReference type="GO" id="GO:0006355">
    <property type="term" value="P:regulation of DNA-templated transcription"/>
    <property type="evidence" value="ECO:0007669"/>
    <property type="project" value="InterPro"/>
</dbReference>
<evidence type="ECO:0000256" key="11">
    <source>
        <dbReference type="SAM" id="Coils"/>
    </source>
</evidence>
<keyword evidence="3" id="KW-0597">Phosphoprotein</keyword>
<dbReference type="GO" id="GO:0070461">
    <property type="term" value="C:SAGA-type complex"/>
    <property type="evidence" value="ECO:0007669"/>
    <property type="project" value="UniProtKB-ARBA"/>
</dbReference>
<reference evidence="14" key="2">
    <citation type="submission" date="2025-09" db="UniProtKB">
        <authorList>
            <consortium name="Ensembl"/>
        </authorList>
    </citation>
    <scope>IDENTIFICATION</scope>
</reference>
<feature type="compositionally biased region" description="Polar residues" evidence="12">
    <location>
        <begin position="465"/>
        <end position="481"/>
    </location>
</feature>
<dbReference type="GeneTree" id="ENSGT00940000156789"/>
<feature type="region of interest" description="Disordered" evidence="12">
    <location>
        <begin position="1"/>
        <end position="35"/>
    </location>
</feature>
<organism evidence="14 15">
    <name type="scientific">Oryzias sinensis</name>
    <name type="common">Chinese medaka</name>
    <dbReference type="NCBI Taxonomy" id="183150"/>
    <lineage>
        <taxon>Eukaryota</taxon>
        <taxon>Metazoa</taxon>
        <taxon>Chordata</taxon>
        <taxon>Craniata</taxon>
        <taxon>Vertebrata</taxon>
        <taxon>Euteleostomi</taxon>
        <taxon>Actinopterygii</taxon>
        <taxon>Neopterygii</taxon>
        <taxon>Teleostei</taxon>
        <taxon>Neoteleostei</taxon>
        <taxon>Acanthomorphata</taxon>
        <taxon>Ovalentaria</taxon>
        <taxon>Atherinomorphae</taxon>
        <taxon>Beloniformes</taxon>
        <taxon>Adrianichthyidae</taxon>
        <taxon>Oryziinae</taxon>
        <taxon>Oryzias</taxon>
    </lineage>
</organism>
<name>A0A8C7WQR9_9TELE</name>
<sequence>MSGMKRKIEGTDPDYEDISQVRNNKRNKTAEHDAREETIQKIETIIKEQFSLEMKNKEHEIDVISQRLNEARKMMDKLRACIVANYYASAGITKVPEHAPKSDPAVLNHPAIRRFLEPPSRSSSPVNQGSETPSLVQSESESLSQQGDGAERNGEGAWREEGSRQVRRPGRNTGKDTFGVPSTIGAEQRVTYLTTGDEASRLYVKKTIVVGNVSKYIPPDKREESDQSTHKWMVYVRGSRREPSIDHFVKKVWFFLHPSYKPNDLVEVSESPFHLTRRGWGEFPVRIQIHFKDPRNKRIDIIHQLKLDRTYTGLQTLGAETVVDVELHRDSLGEDYYFQSSSSKVTQGTASPLSASILKQSLLLSPGLIKAEVGSAAVALSSGISLAAGERTPTRPKTGDRVTLGSHGNSAFQPITASCKIVPLGQPPSPAESPGKLFQPITMSCKIVSGSPISTPSHSPLPRTPTASTPAHTKDGSSVLNNPYIIVDKPGQTIGMTSSSAGPTGTNLFVSAADAPQSLKATSKMPLKTFNGYREWKVQQMIKSGRFFFMYISVIIKQEPGEVSTAQQQQMVSTVTSQQQPSAAAAHQLVAMKGGHMISMTAQKQAGGATGSTTSKIPVGSTLQSSVKQVAISSGQILVAKGNPGSKVMGGKQVLAQGVAKAIVSGGSALSGQQGGAKTAGGSVGKSGVMATLQLPANNLANLANLPPGTKLYLTTNSKNPSGKGKLLLIPQGAILRASSASKTSSNLCLSGHMSKLGTTTLRMTGGVITTSSSTPASNAAANQQQVELQNMEGELTHILLVCFSGMLKIHSGASGSQQTVLTIPANQLKQLSVGSVSGGLQTIFMPVGKGKTFTSTFLKKKIKNKHLDNKKTKVYTGFFLSRTDLYGLCILRKQNTTVKLHLAHFRCSTEHIETMMQLLTAVVKKFPLIVPEKTEDSHQFCASSMEQYYSWNIGKRRASELQRAVAVKRVVQDVLDRSPRLQALTPPKTREVVQWCRQRGYTPPDPEPQHRHDDESIEDILTQIDNEPECPSTLSGYEELMMRLEQMQALLKTEPEEADDEVIDIVAMTPPRQKLKVKEEEQETDVEPKFFLGPSVSSQFVSEAAQQIGTTFQPVEVEKNLFAPVVEAMILKATEQFASDILREALAVSYSKTPPNRAPREITAMNIHQALSRIPTCDFLTNAHMGYLKKDG</sequence>
<dbReference type="Pfam" id="PF03366">
    <property type="entry name" value="YEATS"/>
    <property type="match status" value="1"/>
</dbReference>
<dbReference type="GO" id="GO:0051726">
    <property type="term" value="P:regulation of cell cycle"/>
    <property type="evidence" value="ECO:0007669"/>
    <property type="project" value="UniProtKB-ARBA"/>
</dbReference>
<dbReference type="InterPro" id="IPR005033">
    <property type="entry name" value="YEATS"/>
</dbReference>
<evidence type="ECO:0000256" key="1">
    <source>
        <dbReference type="ARBA" id="ARBA00004123"/>
    </source>
</evidence>
<proteinExistence type="predicted"/>
<dbReference type="Proteomes" id="UP000694383">
    <property type="component" value="Unplaced"/>
</dbReference>
<keyword evidence="5 11" id="KW-0175">Coiled coil</keyword>
<dbReference type="GO" id="GO:0005634">
    <property type="term" value="C:nucleus"/>
    <property type="evidence" value="ECO:0007669"/>
    <property type="project" value="UniProtKB-SubCell"/>
</dbReference>
<keyword evidence="2" id="KW-1017">Isopeptide bond</keyword>
<dbReference type="AlphaFoldDB" id="A0A8C7WQR9"/>